<name>A0A1D8S3I0_9EURY</name>
<reference evidence="1 3" key="1">
    <citation type="submission" date="2016-06" db="EMBL/GenBank/DDBJ databases">
        <title>Discovery of anaerobic lithoheterotrophic haloarchaeon capable of sulfur respiration by hydrogen and formate.</title>
        <authorList>
            <person name="Sorokin D.Y."/>
            <person name="Kublanov I.V."/>
            <person name="Roman P."/>
            <person name="Sinninghe Damste J.S."/>
            <person name="Golyshin P.N."/>
            <person name="Rojo D."/>
            <person name="Ciordia S."/>
            <person name="Mena Md.C."/>
            <person name="Ferrer M."/>
            <person name="Smedile F."/>
            <person name="Messina E."/>
            <person name="La Cono V."/>
            <person name="Yakimov M.M."/>
        </authorList>
    </citation>
    <scope>NUCLEOTIDE SEQUENCE [LARGE SCALE GENOMIC DNA]</scope>
    <source>
        <strain evidence="1 3">HTSR1</strain>
    </source>
</reference>
<organism evidence="1 3">
    <name type="scientific">Halodesulfurarchaeum formicicum</name>
    <dbReference type="NCBI Taxonomy" id="1873524"/>
    <lineage>
        <taxon>Archaea</taxon>
        <taxon>Methanobacteriati</taxon>
        <taxon>Methanobacteriota</taxon>
        <taxon>Stenosarchaea group</taxon>
        <taxon>Halobacteria</taxon>
        <taxon>Halobacteriales</taxon>
        <taxon>Halobacteriaceae</taxon>
        <taxon>Halodesulfurarchaeum</taxon>
    </lineage>
</organism>
<dbReference type="STRING" id="1873524.HSR6_0744"/>
<protein>
    <submittedName>
        <fullName evidence="1">Uncharacterized protein</fullName>
    </submittedName>
</protein>
<dbReference type="Pfam" id="PF19098">
    <property type="entry name" value="DUF5785"/>
    <property type="match status" value="1"/>
</dbReference>
<dbReference type="EMBL" id="CP016804">
    <property type="protein sequence ID" value="APE95202.1"/>
    <property type="molecule type" value="Genomic_DNA"/>
</dbReference>
<reference evidence="4" key="2">
    <citation type="submission" date="2016-08" db="EMBL/GenBank/DDBJ databases">
        <title>Discovery of first anaerobic lithoheterotrophic haloarchae widely represented in hypersaline habitats.</title>
        <authorList>
            <person name="Sorokin D.Y."/>
            <person name="Kublanov I.V."/>
            <person name="Roman P."/>
            <person name="Sinninghe Damste J.S."/>
            <person name="Golyshin P.N."/>
            <person name="Rojo D."/>
            <person name="Ciordia S."/>
            <person name="Mena Md.C."/>
            <person name="Ferrer M."/>
            <person name="Smedile F."/>
            <person name="Messina E."/>
            <person name="La Cono V."/>
            <person name="Yakimov M.M."/>
        </authorList>
    </citation>
    <scope>NUCLEOTIDE SEQUENCE [LARGE SCALE GENOMIC DNA]</scope>
    <source>
        <strain evidence="4">HSR6</strain>
    </source>
</reference>
<accession>A0A1J1AAN5</accession>
<sequence length="102" mass="11616">MTADGSEWPIDPDGPEGSNDLRRFDMAILSKFVPKSAFPLSTEAFLDDHGEKPVRLNYHRVERVATLFEHVDAKSFETKTEFHRAVGEAIRKGGYWEFTAED</sequence>
<evidence type="ECO:0000313" key="3">
    <source>
        <dbReference type="Proteomes" id="UP000185608"/>
    </source>
</evidence>
<dbReference type="Proteomes" id="UP000185608">
    <property type="component" value="Chromosome"/>
</dbReference>
<dbReference type="AlphaFoldDB" id="A0A1D8S3I0"/>
<proteinExistence type="predicted"/>
<evidence type="ECO:0000313" key="1">
    <source>
        <dbReference type="EMBL" id="AOW79909.1"/>
    </source>
</evidence>
<dbReference type="RefSeq" id="WP_070364645.1">
    <property type="nucleotide sequence ID" value="NZ_CP016070.1"/>
</dbReference>
<reference evidence="2" key="3">
    <citation type="journal article" date="2017" name="ISME J.">
        <title>Discovery of anaerobic lithoheterotrophic haloarchaea, ubiquitous in hypersaline habitats.</title>
        <authorList>
            <person name="Sorokin D.Y."/>
            <person name="Messina E."/>
            <person name="Smedile F."/>
            <person name="Roman P."/>
            <person name="Damste J.S.S."/>
            <person name="Ciordia S."/>
            <person name="Mena M.C."/>
            <person name="Ferrer M."/>
            <person name="Golyshin P.N."/>
            <person name="Kublanov I.V."/>
            <person name="Samarov N.I."/>
            <person name="Toshchakov S.V."/>
            <person name="La Cono V."/>
            <person name="Yakimov M.M."/>
        </authorList>
    </citation>
    <scope>NUCLEOTIDE SEQUENCE</scope>
    <source>
        <strain evidence="2">HSR6</strain>
    </source>
</reference>
<gene>
    <name evidence="2" type="ORF">HSR6_0744</name>
    <name evidence="1" type="ORF">HTSR_0718</name>
</gene>
<dbReference type="InterPro" id="IPR043903">
    <property type="entry name" value="DUF5785"/>
</dbReference>
<dbReference type="OrthoDB" id="284200at2157"/>
<dbReference type="KEGG" id="halh:HTSR_0718"/>
<evidence type="ECO:0000313" key="2">
    <source>
        <dbReference type="EMBL" id="APE95202.1"/>
    </source>
</evidence>
<dbReference type="Proteomes" id="UP000186165">
    <property type="component" value="Chromosome"/>
</dbReference>
<accession>A0A1D8S3I0</accession>
<evidence type="ECO:0000313" key="4">
    <source>
        <dbReference type="Proteomes" id="UP000186165"/>
    </source>
</evidence>
<keyword evidence="4" id="KW-1185">Reference proteome</keyword>
<dbReference type="EMBL" id="CP016070">
    <property type="protein sequence ID" value="AOW79909.1"/>
    <property type="molecule type" value="Genomic_DNA"/>
</dbReference>
<dbReference type="GeneID" id="30417265"/>
<dbReference type="KEGG" id="hhsr:HSR6_0744"/>